<comment type="caution">
    <text evidence="2">The sequence shown here is derived from an EMBL/GenBank/DDBJ whole genome shotgun (WGS) entry which is preliminary data.</text>
</comment>
<dbReference type="EMBL" id="JAWJWE010000004">
    <property type="protein sequence ID" value="KAK6636704.1"/>
    <property type="molecule type" value="Genomic_DNA"/>
</dbReference>
<dbReference type="AlphaFoldDB" id="A0AAN8P7A7"/>
<evidence type="ECO:0000256" key="1">
    <source>
        <dbReference type="SAM" id="Phobius"/>
    </source>
</evidence>
<name>A0AAN8P7A7_POLSC</name>
<keyword evidence="1" id="KW-0812">Transmembrane</keyword>
<feature type="transmembrane region" description="Helical" evidence="1">
    <location>
        <begin position="12"/>
        <end position="31"/>
    </location>
</feature>
<keyword evidence="1" id="KW-0472">Membrane</keyword>
<dbReference type="Proteomes" id="UP001372834">
    <property type="component" value="Unassembled WGS sequence"/>
</dbReference>
<evidence type="ECO:0000313" key="3">
    <source>
        <dbReference type="Proteomes" id="UP001372834"/>
    </source>
</evidence>
<sequence>MLLGTTDTILILFNFLFPMLTPFYTSFHLVLHRDIEAHRKIVSSIYKLCEKADASTLLAARALERKYHEYYLRSLEWQYHIESLVDLQLNKVCILLAD</sequence>
<accession>A0AAN8P7A7</accession>
<evidence type="ECO:0000313" key="2">
    <source>
        <dbReference type="EMBL" id="KAK6636704.1"/>
    </source>
</evidence>
<gene>
    <name evidence="2" type="ORF">RUM43_010366</name>
</gene>
<keyword evidence="1" id="KW-1133">Transmembrane helix</keyword>
<organism evidence="2 3">
    <name type="scientific">Polyplax serrata</name>
    <name type="common">Common mouse louse</name>
    <dbReference type="NCBI Taxonomy" id="468196"/>
    <lineage>
        <taxon>Eukaryota</taxon>
        <taxon>Metazoa</taxon>
        <taxon>Ecdysozoa</taxon>
        <taxon>Arthropoda</taxon>
        <taxon>Hexapoda</taxon>
        <taxon>Insecta</taxon>
        <taxon>Pterygota</taxon>
        <taxon>Neoptera</taxon>
        <taxon>Paraneoptera</taxon>
        <taxon>Psocodea</taxon>
        <taxon>Troctomorpha</taxon>
        <taxon>Phthiraptera</taxon>
        <taxon>Anoplura</taxon>
        <taxon>Polyplacidae</taxon>
        <taxon>Polyplax</taxon>
    </lineage>
</organism>
<protein>
    <submittedName>
        <fullName evidence="2">Uncharacterized protein</fullName>
    </submittedName>
</protein>
<proteinExistence type="predicted"/>
<reference evidence="2 3" key="1">
    <citation type="submission" date="2023-10" db="EMBL/GenBank/DDBJ databases">
        <title>Genomes of two closely related lineages of the louse Polyplax serrata with different host specificities.</title>
        <authorList>
            <person name="Martinu J."/>
            <person name="Tarabai H."/>
            <person name="Stefka J."/>
            <person name="Hypsa V."/>
        </authorList>
    </citation>
    <scope>NUCLEOTIDE SEQUENCE [LARGE SCALE GENOMIC DNA]</scope>
    <source>
        <strain evidence="2">HR10_N</strain>
    </source>
</reference>